<evidence type="ECO:0000313" key="10">
    <source>
        <dbReference type="EMBL" id="KAK8761185.1"/>
    </source>
</evidence>
<comment type="subcellular location">
    <subcellularLocation>
        <location evidence="1">Cytoplasm</location>
        <location evidence="1">Cytoskeleton</location>
    </subcellularLocation>
</comment>
<sequence length="441" mass="49108">MSNLEETLSTLDYAHRAKNITNRPEVNQKMTKKALIKEYTEEIERLRRDLAATRDKNGIFVDQENYRNMECRLNSQSQEILEKEAQIESLTEKLLTVTVLFEKTKQVVAETTERLEATAAELQDTKMSLDATEQVLSKTSVERDEQAALVRAHSKTEAALTATAEELVGVAKTTTGDIDLLQQKLQRTSAIDQTNRERQSAFVENSKARFSQVETSCTGQVATQRDTLTGLGSSFATLCSLIQQHQTAVVAYTSEIRKIADESSAASISTLSLLQSTVQALQEQQTAQMATGLASNQAKLQTLCQSLVPERTQEAQERLAELEVQQSALADQVSSVCRLFSEEISAHHHRQELFVASILEENAKLHRQLNARYSEDRTLSTTLEQSSMQAEKELTTFMQNIDNFVQYFVSLKALQRDSGAKICELGAKTMEASAAQVSALK</sequence>
<dbReference type="GO" id="GO:0005876">
    <property type="term" value="C:spindle microtubule"/>
    <property type="evidence" value="ECO:0007669"/>
    <property type="project" value="TreeGrafter"/>
</dbReference>
<comment type="caution">
    <text evidence="10">The sequence shown here is derived from an EMBL/GenBank/DDBJ whole genome shotgun (WGS) entry which is preliminary data.</text>
</comment>
<dbReference type="GO" id="GO:0051231">
    <property type="term" value="P:spindle elongation"/>
    <property type="evidence" value="ECO:0007669"/>
    <property type="project" value="TreeGrafter"/>
</dbReference>
<evidence type="ECO:0000256" key="8">
    <source>
        <dbReference type="SAM" id="Coils"/>
    </source>
</evidence>
<dbReference type="Gene3D" id="3.40.850.10">
    <property type="entry name" value="Kinesin motor domain"/>
    <property type="match status" value="1"/>
</dbReference>
<evidence type="ECO:0000256" key="7">
    <source>
        <dbReference type="PROSITE-ProRule" id="PRU00283"/>
    </source>
</evidence>
<dbReference type="InterPro" id="IPR036961">
    <property type="entry name" value="Kinesin_motor_dom_sf"/>
</dbReference>
<dbReference type="PANTHER" id="PTHR47970">
    <property type="entry name" value="KINESIN-LIKE PROTEIN KIF11"/>
    <property type="match status" value="1"/>
</dbReference>
<dbReference type="GO" id="GO:0072686">
    <property type="term" value="C:mitotic spindle"/>
    <property type="evidence" value="ECO:0007669"/>
    <property type="project" value="TreeGrafter"/>
</dbReference>
<evidence type="ECO:0000313" key="11">
    <source>
        <dbReference type="Proteomes" id="UP001321473"/>
    </source>
</evidence>
<keyword evidence="2" id="KW-0963">Cytoplasm</keyword>
<dbReference type="Proteomes" id="UP001321473">
    <property type="component" value="Unassembled WGS sequence"/>
</dbReference>
<keyword evidence="3" id="KW-0547">Nucleotide-binding</keyword>
<dbReference type="PANTHER" id="PTHR47970:SF12">
    <property type="entry name" value="KINESIN FAMILY MEMBER 11"/>
    <property type="match status" value="1"/>
</dbReference>
<accession>A0AAQ4DFE5</accession>
<evidence type="ECO:0000256" key="2">
    <source>
        <dbReference type="ARBA" id="ARBA00022490"/>
    </source>
</evidence>
<evidence type="ECO:0000256" key="1">
    <source>
        <dbReference type="ARBA" id="ARBA00004245"/>
    </source>
</evidence>
<evidence type="ECO:0000259" key="9">
    <source>
        <dbReference type="PROSITE" id="PS50067"/>
    </source>
</evidence>
<reference evidence="10 11" key="1">
    <citation type="journal article" date="2023" name="Arcadia Sci">
        <title>De novo assembly of a long-read Amblyomma americanum tick genome.</title>
        <authorList>
            <person name="Chou S."/>
            <person name="Poskanzer K.E."/>
            <person name="Rollins M."/>
            <person name="Thuy-Boun P.S."/>
        </authorList>
    </citation>
    <scope>NUCLEOTIDE SEQUENCE [LARGE SCALE GENOMIC DNA]</scope>
    <source>
        <strain evidence="10">F_SG_1</strain>
        <tissue evidence="10">Salivary glands</tissue>
    </source>
</reference>
<keyword evidence="4" id="KW-0067">ATP-binding</keyword>
<dbReference type="PROSITE" id="PS50067">
    <property type="entry name" value="KINESIN_MOTOR_2"/>
    <property type="match status" value="1"/>
</dbReference>
<feature type="domain" description="Kinesin motor" evidence="9">
    <location>
        <begin position="1"/>
        <end position="20"/>
    </location>
</feature>
<dbReference type="GO" id="GO:0090307">
    <property type="term" value="P:mitotic spindle assembly"/>
    <property type="evidence" value="ECO:0007669"/>
    <property type="project" value="TreeGrafter"/>
</dbReference>
<keyword evidence="5" id="KW-0505">Motor protein</keyword>
<comment type="similarity">
    <text evidence="7">Belongs to the TRAFAC class myosin-kinesin ATPase superfamily. Kinesin family.</text>
</comment>
<evidence type="ECO:0000256" key="6">
    <source>
        <dbReference type="ARBA" id="ARBA00023212"/>
    </source>
</evidence>
<protein>
    <recommendedName>
        <fullName evidence="9">Kinesin motor domain-containing protein</fullName>
    </recommendedName>
</protein>
<dbReference type="GO" id="GO:0008574">
    <property type="term" value="F:plus-end-directed microtubule motor activity"/>
    <property type="evidence" value="ECO:0007669"/>
    <property type="project" value="TreeGrafter"/>
</dbReference>
<dbReference type="EMBL" id="JARKHS020031446">
    <property type="protein sequence ID" value="KAK8761185.1"/>
    <property type="molecule type" value="Genomic_DNA"/>
</dbReference>
<organism evidence="10 11">
    <name type="scientific">Amblyomma americanum</name>
    <name type="common">Lone star tick</name>
    <dbReference type="NCBI Taxonomy" id="6943"/>
    <lineage>
        <taxon>Eukaryota</taxon>
        <taxon>Metazoa</taxon>
        <taxon>Ecdysozoa</taxon>
        <taxon>Arthropoda</taxon>
        <taxon>Chelicerata</taxon>
        <taxon>Arachnida</taxon>
        <taxon>Acari</taxon>
        <taxon>Parasitiformes</taxon>
        <taxon>Ixodida</taxon>
        <taxon>Ixodoidea</taxon>
        <taxon>Ixodidae</taxon>
        <taxon>Amblyomminae</taxon>
        <taxon>Amblyomma</taxon>
    </lineage>
</organism>
<evidence type="ECO:0000256" key="5">
    <source>
        <dbReference type="ARBA" id="ARBA00023175"/>
    </source>
</evidence>
<keyword evidence="8" id="KW-0175">Coiled coil</keyword>
<dbReference type="InterPro" id="IPR047149">
    <property type="entry name" value="KIF11-like"/>
</dbReference>
<comment type="caution">
    <text evidence="7">Lacks conserved residue(s) required for the propagation of feature annotation.</text>
</comment>
<feature type="non-terminal residue" evidence="10">
    <location>
        <position position="441"/>
    </location>
</feature>
<dbReference type="AlphaFoldDB" id="A0AAQ4DFE5"/>
<gene>
    <name evidence="10" type="ORF">V5799_027545</name>
</gene>
<dbReference type="InterPro" id="IPR001752">
    <property type="entry name" value="Kinesin_motor_dom"/>
</dbReference>
<dbReference type="InterPro" id="IPR027417">
    <property type="entry name" value="P-loop_NTPase"/>
</dbReference>
<proteinExistence type="inferred from homology"/>
<keyword evidence="6" id="KW-0206">Cytoskeleton</keyword>
<dbReference type="SUPFAM" id="SSF52540">
    <property type="entry name" value="P-loop containing nucleoside triphosphate hydrolases"/>
    <property type="match status" value="1"/>
</dbReference>
<dbReference type="GO" id="GO:0005634">
    <property type="term" value="C:nucleus"/>
    <property type="evidence" value="ECO:0007669"/>
    <property type="project" value="TreeGrafter"/>
</dbReference>
<name>A0AAQ4DFE5_AMBAM</name>
<evidence type="ECO:0000256" key="4">
    <source>
        <dbReference type="ARBA" id="ARBA00022840"/>
    </source>
</evidence>
<dbReference type="GO" id="GO:0005524">
    <property type="term" value="F:ATP binding"/>
    <property type="evidence" value="ECO:0007669"/>
    <property type="project" value="UniProtKB-KW"/>
</dbReference>
<evidence type="ECO:0000256" key="3">
    <source>
        <dbReference type="ARBA" id="ARBA00022741"/>
    </source>
</evidence>
<dbReference type="GO" id="GO:0007018">
    <property type="term" value="P:microtubule-based movement"/>
    <property type="evidence" value="ECO:0007669"/>
    <property type="project" value="InterPro"/>
</dbReference>
<keyword evidence="11" id="KW-1185">Reference proteome</keyword>
<dbReference type="GO" id="GO:0008017">
    <property type="term" value="F:microtubule binding"/>
    <property type="evidence" value="ECO:0007669"/>
    <property type="project" value="InterPro"/>
</dbReference>
<feature type="coiled-coil region" evidence="8">
    <location>
        <begin position="29"/>
        <end position="93"/>
    </location>
</feature>